<evidence type="ECO:0000256" key="4">
    <source>
        <dbReference type="SAM" id="MobiDB-lite"/>
    </source>
</evidence>
<dbReference type="PANTHER" id="PTHR43685">
    <property type="entry name" value="GLYCOSYLTRANSFERASE"/>
    <property type="match status" value="1"/>
</dbReference>
<dbReference type="GO" id="GO:0016757">
    <property type="term" value="F:glycosyltransferase activity"/>
    <property type="evidence" value="ECO:0007669"/>
    <property type="project" value="UniProtKB-KW"/>
</dbReference>
<accession>A0A3A3YV12</accession>
<sequence length="1041" mass="107921">MVGVARVPAAARLVARTSLAVPEVVGSLLFDEGWYAAQSGLRLPTRAAAAAHWLARGRHAGHAPHPLLEPQWWDPRPGASRRRDPVTAYRRARTLRSPHPFFDTVRWVQEHPSATAHPDGPLGHWLAAAGPGTPLPTPALGGERAEITWAAARERLAALLAEHRALEAVRRAPRVSAAYDHAAERRALAALAAAPLPPAEPGRPLVSVVMPVRDRAGTVGAAVASVLAQTLRDWELVVVDDGSTDGSAHAAGRAAAGDGRVRVVRRAAGGVGAARNAGLALCRGTWVAWLDSDNAWRPEHLRACLAALVATGARAAYDDLAQHDGGRTTYRALDAGLDHLLAQNHVDLNVLVAERALVEEVGGFDTSLRRAVDYDLVLHLARRARIVHVPVVGADYEAGEGQGAARLTRTELPTWSAVVRRRHLVDADALRAGLAGRDPGVLSAVVPARDEPRAVHASVEAALDAAARPGEVEVVVVDAGSRRGPAMATRALAALSPRVRVLPWSVPMTPGLAVAHALAGTAGATVALLAPGDRPHHGWATALRERLGAGGPARAAAPVVLGPDGTVAAAGLEALPGGALAPALRGLPPDDATRAGSAPLAAAGASGLALRAGDLVPPDGVDPLHLDLDAAAVALTTGLAAADPGAVVLEPAALVTRAEPPAEDPAAPVPGAGAPPGRPEAPPPARAGAGAVRAGTAAARAGLRVVGHRRGADGGPEPVHAHAERDPARLRWAVKTGAPAGPASRRWGDVHFARSLGAALERLGQQVVVDGRHAAERPSAYLDDVVLVLRGLTRVRPPVDGVSLLWVISHPDLVEDDELREHDAVFAASAGWARRAGERAGREVGVLLQATDPARFHPGAGSPGTGDSVLFVGNSRGVRRPVVQALVDAGVDVAVHGAGWDRFLPPGRVRSGHVANDRLAGLYRSSGVVLNDHWPDMRREGFLSNRLFDAAASGARVVTDEVEGTEVFGGLVVPVDPEREPERLRALVADRAAFPDDAERAEAGRRLGREHSFDARARVLLDAALAARAARAAGAGPGAPR</sequence>
<keyword evidence="8" id="KW-1185">Reference proteome</keyword>
<comment type="caution">
    <text evidence="7">The sequence shown here is derived from an EMBL/GenBank/DDBJ whole genome shotgun (WGS) entry which is preliminary data.</text>
</comment>
<dbReference type="Pfam" id="PF00535">
    <property type="entry name" value="Glycos_transf_2"/>
    <property type="match status" value="1"/>
</dbReference>
<evidence type="ECO:0000313" key="8">
    <source>
        <dbReference type="Proteomes" id="UP000265614"/>
    </source>
</evidence>
<protein>
    <submittedName>
        <fullName evidence="7">Glycosyltransferase</fullName>
    </submittedName>
</protein>
<dbReference type="InterPro" id="IPR029044">
    <property type="entry name" value="Nucleotide-diphossugar_trans"/>
</dbReference>
<feature type="region of interest" description="Disordered" evidence="4">
    <location>
        <begin position="658"/>
        <end position="693"/>
    </location>
</feature>
<feature type="domain" description="Glycosyltransferase 2-like" evidence="5">
    <location>
        <begin position="207"/>
        <end position="333"/>
    </location>
</feature>
<dbReference type="Gene3D" id="3.90.550.10">
    <property type="entry name" value="Spore Coat Polysaccharide Biosynthesis Protein SpsA, Chain A"/>
    <property type="match status" value="2"/>
</dbReference>
<dbReference type="EMBL" id="QZEZ01000005">
    <property type="protein sequence ID" value="RJK95350.1"/>
    <property type="molecule type" value="Genomic_DNA"/>
</dbReference>
<proteinExistence type="inferred from homology"/>
<dbReference type="InterPro" id="IPR055259">
    <property type="entry name" value="YkvP/CgeB_Glyco_trans-like"/>
</dbReference>
<organism evidence="7 8">
    <name type="scientific">Vallicoccus soli</name>
    <dbReference type="NCBI Taxonomy" id="2339232"/>
    <lineage>
        <taxon>Bacteria</taxon>
        <taxon>Bacillati</taxon>
        <taxon>Actinomycetota</taxon>
        <taxon>Actinomycetes</taxon>
        <taxon>Motilibacterales</taxon>
        <taxon>Vallicoccaceae</taxon>
        <taxon>Vallicoccus</taxon>
    </lineage>
</organism>
<evidence type="ECO:0000256" key="2">
    <source>
        <dbReference type="ARBA" id="ARBA00022676"/>
    </source>
</evidence>
<dbReference type="InterPro" id="IPR001173">
    <property type="entry name" value="Glyco_trans_2-like"/>
</dbReference>
<dbReference type="InterPro" id="IPR050834">
    <property type="entry name" value="Glycosyltransf_2"/>
</dbReference>
<evidence type="ECO:0000256" key="1">
    <source>
        <dbReference type="ARBA" id="ARBA00006739"/>
    </source>
</evidence>
<dbReference type="SUPFAM" id="SSF53448">
    <property type="entry name" value="Nucleotide-diphospho-sugar transferases"/>
    <property type="match status" value="2"/>
</dbReference>
<feature type="region of interest" description="Disordered" evidence="4">
    <location>
        <begin position="708"/>
        <end position="727"/>
    </location>
</feature>
<dbReference type="PANTHER" id="PTHR43685:SF5">
    <property type="entry name" value="GLYCOSYLTRANSFERASE EPSE-RELATED"/>
    <property type="match status" value="1"/>
</dbReference>
<keyword evidence="2" id="KW-0328">Glycosyltransferase</keyword>
<evidence type="ECO:0000259" key="6">
    <source>
        <dbReference type="Pfam" id="PF13524"/>
    </source>
</evidence>
<keyword evidence="3 7" id="KW-0808">Transferase</keyword>
<dbReference type="Proteomes" id="UP000265614">
    <property type="component" value="Unassembled WGS sequence"/>
</dbReference>
<dbReference type="AlphaFoldDB" id="A0A3A3YV12"/>
<feature type="compositionally biased region" description="Pro residues" evidence="4">
    <location>
        <begin position="676"/>
        <end position="685"/>
    </location>
</feature>
<dbReference type="CDD" id="cd00761">
    <property type="entry name" value="Glyco_tranf_GTA_type"/>
    <property type="match status" value="1"/>
</dbReference>
<feature type="domain" description="Spore protein YkvP/CgeB glycosyl transferase-like" evidence="6">
    <location>
        <begin position="880"/>
        <end position="1022"/>
    </location>
</feature>
<dbReference type="Pfam" id="PF13524">
    <property type="entry name" value="Glyco_trans_1_2"/>
    <property type="match status" value="1"/>
</dbReference>
<evidence type="ECO:0000259" key="5">
    <source>
        <dbReference type="Pfam" id="PF00535"/>
    </source>
</evidence>
<evidence type="ECO:0000256" key="3">
    <source>
        <dbReference type="ARBA" id="ARBA00022679"/>
    </source>
</evidence>
<evidence type="ECO:0000313" key="7">
    <source>
        <dbReference type="EMBL" id="RJK95350.1"/>
    </source>
</evidence>
<reference evidence="7 8" key="1">
    <citation type="submission" date="2018-09" db="EMBL/GenBank/DDBJ databases">
        <title>YIM 75000 draft genome.</title>
        <authorList>
            <person name="Tang S."/>
            <person name="Feng Y."/>
        </authorList>
    </citation>
    <scope>NUCLEOTIDE SEQUENCE [LARGE SCALE GENOMIC DNA]</scope>
    <source>
        <strain evidence="7 8">YIM 75000</strain>
    </source>
</reference>
<comment type="similarity">
    <text evidence="1">Belongs to the glycosyltransferase 2 family.</text>
</comment>
<gene>
    <name evidence="7" type="ORF">D5H78_11845</name>
</gene>
<name>A0A3A3YV12_9ACTN</name>